<evidence type="ECO:0000259" key="7">
    <source>
        <dbReference type="Pfam" id="PF02608"/>
    </source>
</evidence>
<evidence type="ECO:0000256" key="3">
    <source>
        <dbReference type="ARBA" id="ARBA00022475"/>
    </source>
</evidence>
<dbReference type="EMBL" id="LN650648">
    <property type="protein sequence ID" value="CEI73754.1"/>
    <property type="molecule type" value="Genomic_DNA"/>
</dbReference>
<keyword evidence="4" id="KW-0732">Signal</keyword>
<sequence>MKFKKLISIAASVVLSATLLTGCSSKNEKANSNLSVGIVLGEGSITDQSFNQATWEGLQKAKEDFNIDIKYLESPQESDYIQNIETLVDQETDLIIGVGYQLKDAIKESAESYPDQKFALMDETYDKIPENVVPVIFKEEEAAYLTGIIAAKMTKTNNVGFIGGMPTPAISKYQYGYKYGVETTNKDVKVAQQYANSFSDQAKGKSIAKQMYASNVDTILSAAGDTGTGAIEAARENNKYAIGVDRDQSYLAPDNVITSALKKLNVASYDLAKSLVEGNYKGGEAQVYGLKEGAVGIPENTNKLVPQEIIDYVNKQAKKVIDGEINVPRTEKEYNDMMK</sequence>
<gene>
    <name evidence="8" type="ORF">FRIFI_2226</name>
</gene>
<reference evidence="8 9" key="1">
    <citation type="submission" date="2014-09" db="EMBL/GenBank/DDBJ databases">
        <authorList>
            <person name="Hornung B.V."/>
        </authorList>
    </citation>
    <scope>NUCLEOTIDE SEQUENCE [LARGE SCALE GENOMIC DNA]</scope>
    <source>
        <strain evidence="8 9">FRIFI</strain>
    </source>
</reference>
<comment type="similarity">
    <text evidence="2">Belongs to the BMP lipoprotein family.</text>
</comment>
<evidence type="ECO:0000256" key="6">
    <source>
        <dbReference type="ARBA" id="ARBA00023288"/>
    </source>
</evidence>
<keyword evidence="3" id="KW-1003">Cell membrane</keyword>
<evidence type="ECO:0000256" key="4">
    <source>
        <dbReference type="ARBA" id="ARBA00022729"/>
    </source>
</evidence>
<dbReference type="PANTHER" id="PTHR34296">
    <property type="entry name" value="TRANSCRIPTIONAL ACTIVATOR PROTEIN MED"/>
    <property type="match status" value="1"/>
</dbReference>
<protein>
    <submittedName>
        <fullName evidence="8">Basic membrane protein A</fullName>
    </submittedName>
</protein>
<evidence type="ECO:0000256" key="5">
    <source>
        <dbReference type="ARBA" id="ARBA00023136"/>
    </source>
</evidence>
<dbReference type="CDD" id="cd06354">
    <property type="entry name" value="PBP1_PrnA-like"/>
    <property type="match status" value="1"/>
</dbReference>
<dbReference type="PROSITE" id="PS51257">
    <property type="entry name" value="PROKAR_LIPOPROTEIN"/>
    <property type="match status" value="1"/>
</dbReference>
<dbReference type="Gene3D" id="3.40.50.2300">
    <property type="match status" value="2"/>
</dbReference>
<evidence type="ECO:0000313" key="8">
    <source>
        <dbReference type="EMBL" id="CEI73754.1"/>
    </source>
</evidence>
<dbReference type="Proteomes" id="UP000245695">
    <property type="component" value="Chromosome 1"/>
</dbReference>
<dbReference type="RefSeq" id="WP_166505879.1">
    <property type="nucleotide sequence ID" value="NZ_JAKNTL010000007.1"/>
</dbReference>
<dbReference type="KEGG" id="rhom:FRIFI_2226"/>
<feature type="domain" description="ABC transporter substrate-binding protein PnrA-like" evidence="7">
    <location>
        <begin position="38"/>
        <end position="330"/>
    </location>
</feature>
<proteinExistence type="inferred from homology"/>
<comment type="subcellular location">
    <subcellularLocation>
        <location evidence="1">Cell membrane</location>
        <topology evidence="1">Lipid-anchor</topology>
    </subcellularLocation>
</comment>
<dbReference type="SUPFAM" id="SSF53822">
    <property type="entry name" value="Periplasmic binding protein-like I"/>
    <property type="match status" value="1"/>
</dbReference>
<dbReference type="InterPro" id="IPR003760">
    <property type="entry name" value="PnrA-like"/>
</dbReference>
<keyword evidence="6" id="KW-0449">Lipoprotein</keyword>
<evidence type="ECO:0000313" key="9">
    <source>
        <dbReference type="Proteomes" id="UP000245695"/>
    </source>
</evidence>
<dbReference type="PANTHER" id="PTHR34296:SF2">
    <property type="entry name" value="ABC TRANSPORTER GUANOSINE-BINDING PROTEIN NUPN"/>
    <property type="match status" value="1"/>
</dbReference>
<evidence type="ECO:0000256" key="2">
    <source>
        <dbReference type="ARBA" id="ARBA00008610"/>
    </source>
</evidence>
<organism evidence="8 9">
    <name type="scientific">Romboutsia hominis</name>
    <dbReference type="NCBI Taxonomy" id="1507512"/>
    <lineage>
        <taxon>Bacteria</taxon>
        <taxon>Bacillati</taxon>
        <taxon>Bacillota</taxon>
        <taxon>Clostridia</taxon>
        <taxon>Peptostreptococcales</taxon>
        <taxon>Peptostreptococcaceae</taxon>
        <taxon>Romboutsia</taxon>
    </lineage>
</organism>
<accession>A0A2P2BX53</accession>
<keyword evidence="9" id="KW-1185">Reference proteome</keyword>
<dbReference type="InterPro" id="IPR050957">
    <property type="entry name" value="BMP_lipoprotein"/>
</dbReference>
<evidence type="ECO:0000256" key="1">
    <source>
        <dbReference type="ARBA" id="ARBA00004193"/>
    </source>
</evidence>
<dbReference type="GO" id="GO:0005886">
    <property type="term" value="C:plasma membrane"/>
    <property type="evidence" value="ECO:0007669"/>
    <property type="project" value="UniProtKB-SubCell"/>
</dbReference>
<dbReference type="InterPro" id="IPR028082">
    <property type="entry name" value="Peripla_BP_I"/>
</dbReference>
<dbReference type="AlphaFoldDB" id="A0A2P2BX53"/>
<name>A0A2P2BX53_9FIRM</name>
<dbReference type="Pfam" id="PF02608">
    <property type="entry name" value="Bmp"/>
    <property type="match status" value="1"/>
</dbReference>
<keyword evidence="5" id="KW-0472">Membrane</keyword>